<evidence type="ECO:0000256" key="6">
    <source>
        <dbReference type="PIRSR" id="PIRSR600101-1"/>
    </source>
</evidence>
<feature type="binding site" evidence="7">
    <location>
        <begin position="414"/>
        <end position="416"/>
    </location>
    <ligand>
        <name>L-glutamate</name>
        <dbReference type="ChEBI" id="CHEBI:29985"/>
    </ligand>
</feature>
<dbReference type="InterPro" id="IPR043138">
    <property type="entry name" value="GGT_lsub"/>
</dbReference>
<organism evidence="11 12">
    <name type="scientific">Thioclava indica</name>
    <dbReference type="NCBI Taxonomy" id="1353528"/>
    <lineage>
        <taxon>Bacteria</taxon>
        <taxon>Pseudomonadati</taxon>
        <taxon>Pseudomonadota</taxon>
        <taxon>Alphaproteobacteria</taxon>
        <taxon>Rhodobacterales</taxon>
        <taxon>Paracoccaceae</taxon>
        <taxon>Thioclava</taxon>
    </lineage>
</organism>
<feature type="signal peptide" evidence="10">
    <location>
        <begin position="1"/>
        <end position="21"/>
    </location>
</feature>
<comment type="catalytic activity">
    <reaction evidence="2 8">
        <text>glutathione + H2O = L-cysteinylglycine + L-glutamate</text>
        <dbReference type="Rhea" id="RHEA:28807"/>
        <dbReference type="ChEBI" id="CHEBI:15377"/>
        <dbReference type="ChEBI" id="CHEBI:29985"/>
        <dbReference type="ChEBI" id="CHEBI:57925"/>
        <dbReference type="ChEBI" id="CHEBI:61694"/>
        <dbReference type="EC" id="3.4.19.13"/>
    </reaction>
</comment>
<dbReference type="SUPFAM" id="SSF56235">
    <property type="entry name" value="N-terminal nucleophile aminohydrolases (Ntn hydrolases)"/>
    <property type="match status" value="1"/>
</dbReference>
<dbReference type="InterPro" id="IPR051792">
    <property type="entry name" value="GGT_bact"/>
</dbReference>
<keyword evidence="8" id="KW-0865">Zymogen</keyword>
<comment type="catalytic activity">
    <reaction evidence="5 8">
        <text>an N-terminal (5-L-glutamyl)-[peptide] + an alpha-amino acid = 5-L-glutamyl amino acid + an N-terminal L-alpha-aminoacyl-[peptide]</text>
        <dbReference type="Rhea" id="RHEA:23904"/>
        <dbReference type="Rhea" id="RHEA-COMP:9780"/>
        <dbReference type="Rhea" id="RHEA-COMP:9795"/>
        <dbReference type="ChEBI" id="CHEBI:77644"/>
        <dbReference type="ChEBI" id="CHEBI:78597"/>
        <dbReference type="ChEBI" id="CHEBI:78599"/>
        <dbReference type="ChEBI" id="CHEBI:78608"/>
        <dbReference type="EC" id="2.3.2.2"/>
    </reaction>
</comment>
<evidence type="ECO:0000256" key="4">
    <source>
        <dbReference type="ARBA" id="ARBA00023315"/>
    </source>
</evidence>
<feature type="binding site" evidence="7">
    <location>
        <position position="489"/>
    </location>
    <ligand>
        <name>L-glutamate</name>
        <dbReference type="ChEBI" id="CHEBI:29985"/>
    </ligand>
</feature>
<dbReference type="RefSeq" id="WP_240473583.1">
    <property type="nucleotide sequence ID" value="NZ_AUNB01000029.1"/>
</dbReference>
<comment type="subunit">
    <text evidence="8">This enzyme consists of two polypeptide chains, which are synthesized in precursor form from a single polypeptide.</text>
</comment>
<dbReference type="eggNOG" id="COG0405">
    <property type="taxonomic scope" value="Bacteria"/>
</dbReference>
<keyword evidence="10" id="KW-0732">Signal</keyword>
<keyword evidence="4 8" id="KW-0012">Acyltransferase</keyword>
<dbReference type="GO" id="GO:0006750">
    <property type="term" value="P:glutathione biosynthetic process"/>
    <property type="evidence" value="ECO:0007669"/>
    <property type="project" value="UniProtKB-KW"/>
</dbReference>
<keyword evidence="8" id="KW-0317">Glutathione biosynthesis</keyword>
<dbReference type="InterPro" id="IPR029055">
    <property type="entry name" value="Ntn_hydrolases_N"/>
</dbReference>
<dbReference type="GO" id="GO:0036374">
    <property type="term" value="F:glutathione hydrolase activity"/>
    <property type="evidence" value="ECO:0007669"/>
    <property type="project" value="UniProtKB-UniRule"/>
</dbReference>
<comment type="similarity">
    <text evidence="3 8">Belongs to the gamma-glutamyltransferase family.</text>
</comment>
<dbReference type="STRING" id="1353528.DT23_03760"/>
<evidence type="ECO:0000256" key="7">
    <source>
        <dbReference type="PIRSR" id="PIRSR600101-2"/>
    </source>
</evidence>
<reference evidence="11 12" key="1">
    <citation type="journal article" date="2015" name="Antonie Van Leeuwenhoek">
        <title>Thioclava indica sp. nov., isolated from surface seawater of the Indian Ocean.</title>
        <authorList>
            <person name="Liu Y."/>
            <person name="Lai Q."/>
            <person name="Du J."/>
            <person name="Xu H."/>
            <person name="Jiang L."/>
            <person name="Shao Z."/>
        </authorList>
    </citation>
    <scope>NUCLEOTIDE SEQUENCE [LARGE SCALE GENOMIC DNA]</scope>
    <source>
        <strain evidence="11 12">DT23-4</strain>
    </source>
</reference>
<dbReference type="NCBIfam" id="TIGR00066">
    <property type="entry name" value="g_glut_trans"/>
    <property type="match status" value="1"/>
</dbReference>
<dbReference type="InterPro" id="IPR055262">
    <property type="entry name" value="GGT_CS"/>
</dbReference>
<feature type="active site" description="Nucleophile" evidence="6">
    <location>
        <position position="396"/>
    </location>
</feature>
<keyword evidence="12" id="KW-1185">Reference proteome</keyword>
<comment type="caution">
    <text evidence="11">The sequence shown here is derived from an EMBL/GenBank/DDBJ whole genome shotgun (WGS) entry which is preliminary data.</text>
</comment>
<dbReference type="PANTHER" id="PTHR43199">
    <property type="entry name" value="GLUTATHIONE HYDROLASE"/>
    <property type="match status" value="1"/>
</dbReference>
<dbReference type="Gene3D" id="1.10.246.130">
    <property type="match status" value="1"/>
</dbReference>
<proteinExistence type="inferred from homology"/>
<evidence type="ECO:0000313" key="12">
    <source>
        <dbReference type="Proteomes" id="UP000027471"/>
    </source>
</evidence>
<evidence type="ECO:0000256" key="10">
    <source>
        <dbReference type="SAM" id="SignalP"/>
    </source>
</evidence>
<dbReference type="PANTHER" id="PTHR43199:SF6">
    <property type="entry name" value="GLUTATHIONE HYDROLASE PROENZYME"/>
    <property type="match status" value="1"/>
</dbReference>
<keyword evidence="8" id="KW-0378">Hydrolase</keyword>
<dbReference type="EC" id="2.3.2.2" evidence="8"/>
<dbReference type="EMBL" id="AUNB01000029">
    <property type="protein sequence ID" value="KEO59203.1"/>
    <property type="molecule type" value="Genomic_DNA"/>
</dbReference>
<feature type="region of interest" description="Disordered" evidence="9">
    <location>
        <begin position="567"/>
        <end position="587"/>
    </location>
</feature>
<feature type="binding site" evidence="7">
    <location>
        <begin position="467"/>
        <end position="468"/>
    </location>
    <ligand>
        <name>L-glutamate</name>
        <dbReference type="ChEBI" id="CHEBI:29985"/>
    </ligand>
</feature>
<feature type="binding site" evidence="7">
    <location>
        <position position="120"/>
    </location>
    <ligand>
        <name>L-glutamate</name>
        <dbReference type="ChEBI" id="CHEBI:29985"/>
    </ligand>
</feature>
<gene>
    <name evidence="11" type="ORF">DT23_03760</name>
</gene>
<dbReference type="GO" id="GO:0006751">
    <property type="term" value="P:glutathione catabolic process"/>
    <property type="evidence" value="ECO:0007669"/>
    <property type="project" value="UniProtKB-UniRule"/>
</dbReference>
<dbReference type="UniPathway" id="UPA00204"/>
<protein>
    <recommendedName>
        <fullName evidence="8">Glutathione hydrolase proenzyme</fullName>
        <ecNumber evidence="8">2.3.2.2</ecNumber>
        <ecNumber evidence="8">3.4.19.13</ecNumber>
    </recommendedName>
    <component>
        <recommendedName>
            <fullName evidence="8">Glutathione hydrolase large chain</fullName>
        </recommendedName>
    </component>
    <component>
        <recommendedName>
            <fullName evidence="8">Glutathione hydrolase small chain</fullName>
        </recommendedName>
    </component>
</protein>
<evidence type="ECO:0000256" key="3">
    <source>
        <dbReference type="ARBA" id="ARBA00009381"/>
    </source>
</evidence>
<dbReference type="InterPro" id="IPR043137">
    <property type="entry name" value="GGT_ssub_C"/>
</dbReference>
<evidence type="ECO:0000313" key="11">
    <source>
        <dbReference type="EMBL" id="KEO59203.1"/>
    </source>
</evidence>
<name>A0A074JUA8_9RHOB</name>
<feature type="chain" id="PRO_5001695199" description="Glutathione hydrolase proenzyme" evidence="10">
    <location>
        <begin position="22"/>
        <end position="587"/>
    </location>
</feature>
<evidence type="ECO:0000256" key="2">
    <source>
        <dbReference type="ARBA" id="ARBA00001089"/>
    </source>
</evidence>
<evidence type="ECO:0000256" key="8">
    <source>
        <dbReference type="RuleBase" id="RU368036"/>
    </source>
</evidence>
<dbReference type="GO" id="GO:0103068">
    <property type="term" value="F:leukotriene C4 gamma-glutamyl transferase activity"/>
    <property type="evidence" value="ECO:0007669"/>
    <property type="project" value="UniProtKB-EC"/>
</dbReference>
<keyword evidence="8" id="KW-0808">Transferase</keyword>
<comment type="PTM">
    <text evidence="8">Cleaved by autocatalysis into a large and a small subunit.</text>
</comment>
<evidence type="ECO:0000256" key="5">
    <source>
        <dbReference type="ARBA" id="ARBA00047417"/>
    </source>
</evidence>
<comment type="pathway">
    <text evidence="8">Sulfur metabolism; glutathione metabolism.</text>
</comment>
<dbReference type="AlphaFoldDB" id="A0A074JUA8"/>
<evidence type="ECO:0000256" key="1">
    <source>
        <dbReference type="ARBA" id="ARBA00001049"/>
    </source>
</evidence>
<feature type="binding site" evidence="7">
    <location>
        <position position="438"/>
    </location>
    <ligand>
        <name>L-glutamate</name>
        <dbReference type="ChEBI" id="CHEBI:29985"/>
    </ligand>
</feature>
<evidence type="ECO:0000256" key="9">
    <source>
        <dbReference type="SAM" id="MobiDB-lite"/>
    </source>
</evidence>
<accession>A0A074JUA8</accession>
<dbReference type="PROSITE" id="PS00462">
    <property type="entry name" value="G_GLU_TRANSPEPTIDASE"/>
    <property type="match status" value="1"/>
</dbReference>
<sequence length="587" mass="62064">MRRAVALFSTCLMMLAFPVLADTQDSAASALPDLGTVEASRAQLAAAKPVTAKHAMVVTAQHLATDIGVDILKSGGNAVDAAVAVGYALAVVHPCCGNLGGGGFMTVHLADGQNLFLDFREKAPMAATADMFLDAQGNADPKLSRDSWLATGVPGTVMGLQEALAKYGTMTRAQVMAPAIKLAREGFVLNGADVKLLDLRTKLFASQPNVAKTFLHSDGTPYKAGERLKQPELAKTLELISQKGSKAFYEGPIAKAIVAASQAGGGLFTMQDFAQYTAPWSAPVSCDYRGYQVVSAPPPSSGGTTVCEIMQIMKPYPFAKWGYASTEVTHALVEAERRAFADRNTYLGDPAFVKNPVATLISPEHADKLRATIQPDRATPSSQIKGSLGANEGQHTTHYSIVDAKGNAVAVTYTLNFFFGTGKIAGDTGFFLNNEMDDFTAKPGVPNAFGLVQGKTNAVAPGKRPLSSMTPTIVLKDGKLFMVTGSPGGSTIISTVLESILNVVDFGMNMQQAVDAPRVHHQWLPDVVSVEPGYLTPKTQSALEAMGYTFKERAPWGADEAILANPETGLLEGANDDRRPSGLAKGY</sequence>
<dbReference type="Pfam" id="PF01019">
    <property type="entry name" value="G_glu_transpept"/>
    <property type="match status" value="1"/>
</dbReference>
<comment type="catalytic activity">
    <reaction evidence="1 8">
        <text>an S-substituted glutathione + H2O = an S-substituted L-cysteinylglycine + L-glutamate</text>
        <dbReference type="Rhea" id="RHEA:59468"/>
        <dbReference type="ChEBI" id="CHEBI:15377"/>
        <dbReference type="ChEBI" id="CHEBI:29985"/>
        <dbReference type="ChEBI" id="CHEBI:90779"/>
        <dbReference type="ChEBI" id="CHEBI:143103"/>
        <dbReference type="EC" id="3.4.19.13"/>
    </reaction>
</comment>
<dbReference type="InterPro" id="IPR000101">
    <property type="entry name" value="GGT_peptidase"/>
</dbReference>
<dbReference type="PRINTS" id="PR01210">
    <property type="entry name" value="GGTRANSPTASE"/>
</dbReference>
<dbReference type="EC" id="3.4.19.13" evidence="8"/>
<dbReference type="Proteomes" id="UP000027471">
    <property type="component" value="Unassembled WGS sequence"/>
</dbReference>
<dbReference type="Gene3D" id="3.60.20.40">
    <property type="match status" value="1"/>
</dbReference>